<dbReference type="EMBL" id="RJJG01000005">
    <property type="protein sequence ID" value="RNI08309.1"/>
    <property type="molecule type" value="Genomic_DNA"/>
</dbReference>
<dbReference type="RefSeq" id="WP_072561144.1">
    <property type="nucleotide sequence ID" value="NZ_CP017921.1"/>
</dbReference>
<evidence type="ECO:0000313" key="4">
    <source>
        <dbReference type="Proteomes" id="UP000186879"/>
    </source>
</evidence>
<dbReference type="AlphaFoldDB" id="A0A1L3Q1M7"/>
<dbReference type="InterPro" id="IPR003745">
    <property type="entry name" value="DUF166"/>
</dbReference>
<evidence type="ECO:0000313" key="3">
    <source>
        <dbReference type="EMBL" id="SDX01633.1"/>
    </source>
</evidence>
<accession>A0A1L3Q1M7</accession>
<reference evidence="1 4" key="1">
    <citation type="submission" date="2016-10" db="EMBL/GenBank/DDBJ databases">
        <title>Methanohalophilus halophilus.</title>
        <authorList>
            <person name="L'haridon S."/>
        </authorList>
    </citation>
    <scope>NUCLEOTIDE SEQUENCE [LARGE SCALE GENOMIC DNA]</scope>
    <source>
        <strain evidence="1 4">Z-7982</strain>
    </source>
</reference>
<dbReference type="STRING" id="2177.BHR79_03770"/>
<dbReference type="EMBL" id="FNMU01000008">
    <property type="protein sequence ID" value="SDX01633.1"/>
    <property type="molecule type" value="Genomic_DNA"/>
</dbReference>
<reference evidence="2 6" key="3">
    <citation type="submission" date="2018-10" db="EMBL/GenBank/DDBJ databases">
        <title>Cultivation of a novel Methanohalophilus strain from Kebrit Deep of the Red Sea and a genomic comparison of members of the genus Methanohalophilus.</title>
        <authorList>
            <person name="Guan Y."/>
            <person name="Ngugi D.K."/>
            <person name="Stingl U."/>
        </authorList>
    </citation>
    <scope>NUCLEOTIDE SEQUENCE [LARGE SCALE GENOMIC DNA]</scope>
    <source>
        <strain evidence="2 6">DSM 3094</strain>
    </source>
</reference>
<evidence type="ECO:0000313" key="2">
    <source>
        <dbReference type="EMBL" id="RNI08309.1"/>
    </source>
</evidence>
<keyword evidence="4" id="KW-1185">Reference proteome</keyword>
<reference evidence="3 5" key="2">
    <citation type="submission" date="2016-10" db="EMBL/GenBank/DDBJ databases">
        <authorList>
            <person name="de Groot N.N."/>
        </authorList>
    </citation>
    <scope>NUCLEOTIDE SEQUENCE [LARGE SCALE GENOMIC DNA]</scope>
    <source>
        <strain evidence="3 5">Z-7982</strain>
    </source>
</reference>
<protein>
    <recommendedName>
        <fullName evidence="7">Thymidylate synthase</fullName>
    </recommendedName>
</protein>
<evidence type="ECO:0008006" key="7">
    <source>
        <dbReference type="Google" id="ProtNLM"/>
    </source>
</evidence>
<dbReference type="GeneID" id="30582852"/>
<evidence type="ECO:0000313" key="5">
    <source>
        <dbReference type="Proteomes" id="UP000198669"/>
    </source>
</evidence>
<evidence type="ECO:0000313" key="6">
    <source>
        <dbReference type="Proteomes" id="UP000267921"/>
    </source>
</evidence>
<proteinExistence type="predicted"/>
<dbReference type="Pfam" id="PF02593">
    <property type="entry name" value="DUF166"/>
    <property type="match status" value="1"/>
</dbReference>
<dbReference type="EMBL" id="CP017921">
    <property type="protein sequence ID" value="APH38691.1"/>
    <property type="molecule type" value="Genomic_DNA"/>
</dbReference>
<dbReference type="KEGG" id="mhaz:BHR79_03770"/>
<dbReference type="OrthoDB" id="146618at2157"/>
<dbReference type="Proteomes" id="UP000198669">
    <property type="component" value="Unassembled WGS sequence"/>
</dbReference>
<evidence type="ECO:0000313" key="1">
    <source>
        <dbReference type="EMBL" id="APH38691.1"/>
    </source>
</evidence>
<gene>
    <name evidence="1" type="ORF">BHR79_03770</name>
    <name evidence="2" type="ORF">EFE40_07090</name>
    <name evidence="3" type="ORF">SAMN04515625_2071</name>
</gene>
<dbReference type="Proteomes" id="UP000267921">
    <property type="component" value="Unassembled WGS sequence"/>
</dbReference>
<name>A0A1L3Q1M7_9EURY</name>
<sequence length="222" mass="24235">MTIIGVITRGKYGNRLIETLRQHSDFTIKTASLPARLPDFLDEPEEFVKRLDINPDVFTADTIITYSLHPDITPVIARMAGKAGVSSLIVPGGSARAPFIELEKIASEYGIYIEVDEICCTLPEKEETAPFSSVFGLPELEVSTKNGYISDVRVLKGAPCGSTWKMAEKLIGTRVEDAPAKAGLLIQQYPCRAVRGQLGGIHDSAQLHKKAMEKALKTFSGE</sequence>
<organism evidence="1 4">
    <name type="scientific">Methanohalophilus halophilus</name>
    <dbReference type="NCBI Taxonomy" id="2177"/>
    <lineage>
        <taxon>Archaea</taxon>
        <taxon>Methanobacteriati</taxon>
        <taxon>Methanobacteriota</taxon>
        <taxon>Stenosarchaea group</taxon>
        <taxon>Methanomicrobia</taxon>
        <taxon>Methanosarcinales</taxon>
        <taxon>Methanosarcinaceae</taxon>
        <taxon>Methanohalophilus</taxon>
    </lineage>
</organism>
<dbReference type="Proteomes" id="UP000186879">
    <property type="component" value="Chromosome"/>
</dbReference>